<feature type="region of interest" description="Disordered" evidence="2">
    <location>
        <begin position="217"/>
        <end position="248"/>
    </location>
</feature>
<dbReference type="OrthoDB" id="10510775at2759"/>
<feature type="region of interest" description="Disordered" evidence="2">
    <location>
        <begin position="171"/>
        <end position="193"/>
    </location>
</feature>
<evidence type="ECO:0000313" key="4">
    <source>
        <dbReference type="Proteomes" id="UP000030763"/>
    </source>
</evidence>
<proteinExistence type="predicted"/>
<keyword evidence="1" id="KW-0175">Coiled coil</keyword>
<feature type="coiled-coil region" evidence="1">
    <location>
        <begin position="362"/>
        <end position="414"/>
    </location>
</feature>
<dbReference type="RefSeq" id="XP_013337938.1">
    <property type="nucleotide sequence ID" value="XM_013482484.1"/>
</dbReference>
<keyword evidence="4" id="KW-1185">Reference proteome</keyword>
<dbReference type="AlphaFoldDB" id="U6ME05"/>
<reference evidence="3" key="1">
    <citation type="submission" date="2013-10" db="EMBL/GenBank/DDBJ databases">
        <title>Genomic analysis of the causative agents of coccidiosis in chickens.</title>
        <authorList>
            <person name="Reid A.J."/>
            <person name="Blake D."/>
            <person name="Billington K."/>
            <person name="Browne H."/>
            <person name="Dunn M."/>
            <person name="Hung S."/>
            <person name="Kawahara F."/>
            <person name="Miranda-Saavedra D."/>
            <person name="Mourier T."/>
            <person name="Nagra H."/>
            <person name="Otto T.D."/>
            <person name="Rawlings N."/>
            <person name="Sanchez A."/>
            <person name="Sanders M."/>
            <person name="Subramaniam C."/>
            <person name="Tay Y."/>
            <person name="Dear P."/>
            <person name="Doerig C."/>
            <person name="Gruber A."/>
            <person name="Parkinson J."/>
            <person name="Shirley M."/>
            <person name="Wan K.L."/>
            <person name="Berriman M."/>
            <person name="Tomley F."/>
            <person name="Pain A."/>
        </authorList>
    </citation>
    <scope>NUCLEOTIDE SEQUENCE [LARGE SCALE GENOMIC DNA]</scope>
    <source>
        <strain evidence="3">Weybridge</strain>
    </source>
</reference>
<dbReference type="Proteomes" id="UP000030763">
    <property type="component" value="Unassembled WGS sequence"/>
</dbReference>
<accession>U6ME05</accession>
<evidence type="ECO:0000313" key="3">
    <source>
        <dbReference type="EMBL" id="CDJ61288.1"/>
    </source>
</evidence>
<reference evidence="3" key="2">
    <citation type="submission" date="2013-10" db="EMBL/GenBank/DDBJ databases">
        <authorList>
            <person name="Aslett M."/>
        </authorList>
    </citation>
    <scope>NUCLEOTIDE SEQUENCE [LARGE SCALE GENOMIC DNA]</scope>
    <source>
        <strain evidence="3">Weybridge</strain>
    </source>
</reference>
<evidence type="ECO:0000256" key="1">
    <source>
        <dbReference type="SAM" id="Coils"/>
    </source>
</evidence>
<dbReference type="OMA" id="MLEVARM"/>
<evidence type="ECO:0000256" key="2">
    <source>
        <dbReference type="SAM" id="MobiDB-lite"/>
    </source>
</evidence>
<dbReference type="GeneID" id="25334955"/>
<gene>
    <name evidence="3" type="ORF">EMWEY_00009690</name>
</gene>
<sequence>MDDRRGSLDLSEEIELCGKLRNDIGKALKADAHNAAKAQSESEENRTLETLIEKEVLHLKGSVAAAETSFLRATGSIEKIEVATAHLHETNYALSQQLDTSLQLIDKSTEASFISLPCRTSVEALLRTIIGGEDQTRSLKTELQTLRSALEVLDRTREELTPVLRSCQEDFGRGDSRSECGGSRSKRRPATTGKRSLPIFGALMLLFYRAFNNNKQREMEEKQMKSSTLSDDKKRAREDQQRKSDLLTEEMRKATEEMYSTMERMKELRKQDTELAQNKLKATAMLKHEGEVFLELKNRGKCTVEFRAAQQKAASVTETLLTEEKQLNGLCGMLEVARMEQTEMDALCEREKTVLSSSLEVLQTAEKEADEATEVADIADVRLHDIRHAQGALTKQVEERVSNMEKDEALLEQLYAKTSQQNLEAGTLEQEHAAIHRVESSSTEHHSKIFRPYCILVEQNIEELQAKLAESHKDENT</sequence>
<protein>
    <submittedName>
        <fullName evidence="3">Uncharacterized protein</fullName>
    </submittedName>
</protein>
<name>U6ME05_EIMMA</name>
<dbReference type="VEuPathDB" id="ToxoDB:EMWEY_00009690"/>
<dbReference type="EMBL" id="HG722048">
    <property type="protein sequence ID" value="CDJ61288.1"/>
    <property type="molecule type" value="Genomic_DNA"/>
</dbReference>
<organism evidence="3 4">
    <name type="scientific">Eimeria maxima</name>
    <name type="common">Coccidian parasite</name>
    <dbReference type="NCBI Taxonomy" id="5804"/>
    <lineage>
        <taxon>Eukaryota</taxon>
        <taxon>Sar</taxon>
        <taxon>Alveolata</taxon>
        <taxon>Apicomplexa</taxon>
        <taxon>Conoidasida</taxon>
        <taxon>Coccidia</taxon>
        <taxon>Eucoccidiorida</taxon>
        <taxon>Eimeriorina</taxon>
        <taxon>Eimeriidae</taxon>
        <taxon>Eimeria</taxon>
    </lineage>
</organism>